<name>A0A6A6QFL5_9PEZI</name>
<evidence type="ECO:0000313" key="1">
    <source>
        <dbReference type="EMBL" id="KAF2490814.1"/>
    </source>
</evidence>
<proteinExistence type="predicted"/>
<dbReference type="PANTHER" id="PTHR31285:SF0">
    <property type="entry name" value="NICOTINAMIDE MONONUCLEOTIDE ADENYLYLTRANSFERASE"/>
    <property type="match status" value="1"/>
</dbReference>
<sequence>MISRMADTAARIASVRSVLPTLELALHSFTNSTSAFRVVRTINPTTTLPKTLYILDSSFNPPSIAHLALATSALRDSSPTDATPHRLLLLFATQNADKAPSPASYTHRLALMTLFAEDLSHSLASSSSPSTSELSSIPIDIGLTTAPYYTDKSAAIATTEPPAYFSYPVHVHLVGFDTLIRFCNPKYYPNHSPPLSALAPFFEAGHKLRVTERPADASDASSDAYGSVESQRGYVDNLAQGGLEEEGFRKEWARQIDLVGAAEGTGVSSTRVRRAAADGQWGAVEQLCTKGVSAYVREGGLYGDEGGKT</sequence>
<gene>
    <name evidence="1" type="ORF">BU16DRAFT_135407</name>
</gene>
<reference evidence="1" key="1">
    <citation type="journal article" date="2020" name="Stud. Mycol.">
        <title>101 Dothideomycetes genomes: a test case for predicting lifestyles and emergence of pathogens.</title>
        <authorList>
            <person name="Haridas S."/>
            <person name="Albert R."/>
            <person name="Binder M."/>
            <person name="Bloem J."/>
            <person name="Labutti K."/>
            <person name="Salamov A."/>
            <person name="Andreopoulos B."/>
            <person name="Baker S."/>
            <person name="Barry K."/>
            <person name="Bills G."/>
            <person name="Bluhm B."/>
            <person name="Cannon C."/>
            <person name="Castanera R."/>
            <person name="Culley D."/>
            <person name="Daum C."/>
            <person name="Ezra D."/>
            <person name="Gonzalez J."/>
            <person name="Henrissat B."/>
            <person name="Kuo A."/>
            <person name="Liang C."/>
            <person name="Lipzen A."/>
            <person name="Lutzoni F."/>
            <person name="Magnuson J."/>
            <person name="Mondo S."/>
            <person name="Nolan M."/>
            <person name="Ohm R."/>
            <person name="Pangilinan J."/>
            <person name="Park H.-J."/>
            <person name="Ramirez L."/>
            <person name="Alfaro M."/>
            <person name="Sun H."/>
            <person name="Tritt A."/>
            <person name="Yoshinaga Y."/>
            <person name="Zwiers L.-H."/>
            <person name="Turgeon B."/>
            <person name="Goodwin S."/>
            <person name="Spatafora J."/>
            <person name="Crous P."/>
            <person name="Grigoriev I."/>
        </authorList>
    </citation>
    <scope>NUCLEOTIDE SEQUENCE</scope>
    <source>
        <strain evidence="1">CBS 269.34</strain>
    </source>
</reference>
<dbReference type="EMBL" id="MU004196">
    <property type="protein sequence ID" value="KAF2490814.1"/>
    <property type="molecule type" value="Genomic_DNA"/>
</dbReference>
<keyword evidence="2" id="KW-1185">Reference proteome</keyword>
<dbReference type="Proteomes" id="UP000799750">
    <property type="component" value="Unassembled WGS sequence"/>
</dbReference>
<organism evidence="1 2">
    <name type="scientific">Lophium mytilinum</name>
    <dbReference type="NCBI Taxonomy" id="390894"/>
    <lineage>
        <taxon>Eukaryota</taxon>
        <taxon>Fungi</taxon>
        <taxon>Dikarya</taxon>
        <taxon>Ascomycota</taxon>
        <taxon>Pezizomycotina</taxon>
        <taxon>Dothideomycetes</taxon>
        <taxon>Pleosporomycetidae</taxon>
        <taxon>Mytilinidiales</taxon>
        <taxon>Mytilinidiaceae</taxon>
        <taxon>Lophium</taxon>
    </lineage>
</organism>
<dbReference type="PANTHER" id="PTHR31285">
    <property type="entry name" value="NICOTINAMIDE MONONUCLEOTIDE ADENYLYLTRANSFERASE"/>
    <property type="match status" value="1"/>
</dbReference>
<dbReference type="AlphaFoldDB" id="A0A6A6QFL5"/>
<protein>
    <submittedName>
        <fullName evidence="1">Nucleotidylyl transferase</fullName>
    </submittedName>
</protein>
<dbReference type="GO" id="GO:0005737">
    <property type="term" value="C:cytoplasm"/>
    <property type="evidence" value="ECO:0007669"/>
    <property type="project" value="TreeGrafter"/>
</dbReference>
<dbReference type="Gene3D" id="3.40.50.620">
    <property type="entry name" value="HUPs"/>
    <property type="match status" value="1"/>
</dbReference>
<dbReference type="OrthoDB" id="5591297at2759"/>
<dbReference type="GO" id="GO:0016887">
    <property type="term" value="F:ATP hydrolysis activity"/>
    <property type="evidence" value="ECO:0007669"/>
    <property type="project" value="TreeGrafter"/>
</dbReference>
<dbReference type="GO" id="GO:0005634">
    <property type="term" value="C:nucleus"/>
    <property type="evidence" value="ECO:0007669"/>
    <property type="project" value="TreeGrafter"/>
</dbReference>
<evidence type="ECO:0000313" key="2">
    <source>
        <dbReference type="Proteomes" id="UP000799750"/>
    </source>
</evidence>
<keyword evidence="1" id="KW-0808">Transferase</keyword>
<accession>A0A6A6QFL5</accession>
<dbReference type="SUPFAM" id="SSF52374">
    <property type="entry name" value="Nucleotidylyl transferase"/>
    <property type="match status" value="1"/>
</dbReference>
<dbReference type="InterPro" id="IPR014729">
    <property type="entry name" value="Rossmann-like_a/b/a_fold"/>
</dbReference>
<dbReference type="GO" id="GO:0000309">
    <property type="term" value="F:nicotinamide-nucleotide adenylyltransferase activity"/>
    <property type="evidence" value="ECO:0007669"/>
    <property type="project" value="TreeGrafter"/>
</dbReference>